<reference evidence="2" key="1">
    <citation type="journal article" date="2023" name="GigaByte">
        <title>Genome assembly of the bearded iris, Iris pallida Lam.</title>
        <authorList>
            <person name="Bruccoleri R.E."/>
            <person name="Oakeley E.J."/>
            <person name="Faust A.M.E."/>
            <person name="Altorfer M."/>
            <person name="Dessus-Babus S."/>
            <person name="Burckhardt D."/>
            <person name="Oertli M."/>
            <person name="Naumann U."/>
            <person name="Petersen F."/>
            <person name="Wong J."/>
        </authorList>
    </citation>
    <scope>NUCLEOTIDE SEQUENCE</scope>
    <source>
        <strain evidence="2">GSM-AAB239-AS_SAM_17_03QT</strain>
    </source>
</reference>
<reference evidence="2" key="2">
    <citation type="submission" date="2023-04" db="EMBL/GenBank/DDBJ databases">
        <authorList>
            <person name="Bruccoleri R.E."/>
            <person name="Oakeley E.J."/>
            <person name="Faust A.-M."/>
            <person name="Dessus-Babus S."/>
            <person name="Altorfer M."/>
            <person name="Burckhardt D."/>
            <person name="Oertli M."/>
            <person name="Naumann U."/>
            <person name="Petersen F."/>
            <person name="Wong J."/>
        </authorList>
    </citation>
    <scope>NUCLEOTIDE SEQUENCE</scope>
    <source>
        <strain evidence="2">GSM-AAB239-AS_SAM_17_03QT</strain>
        <tissue evidence="2">Leaf</tissue>
    </source>
</reference>
<protein>
    <submittedName>
        <fullName evidence="2">Proline-rich receptor-like protein kinase PERK9</fullName>
    </submittedName>
</protein>
<accession>A0AAX6E886</accession>
<evidence type="ECO:0000313" key="2">
    <source>
        <dbReference type="EMBL" id="KAJ6800302.1"/>
    </source>
</evidence>
<evidence type="ECO:0000256" key="1">
    <source>
        <dbReference type="SAM" id="MobiDB-lite"/>
    </source>
</evidence>
<proteinExistence type="predicted"/>
<feature type="region of interest" description="Disordered" evidence="1">
    <location>
        <begin position="10"/>
        <end position="75"/>
    </location>
</feature>
<organism evidence="2 4">
    <name type="scientific">Iris pallida</name>
    <name type="common">Sweet iris</name>
    <dbReference type="NCBI Taxonomy" id="29817"/>
    <lineage>
        <taxon>Eukaryota</taxon>
        <taxon>Viridiplantae</taxon>
        <taxon>Streptophyta</taxon>
        <taxon>Embryophyta</taxon>
        <taxon>Tracheophyta</taxon>
        <taxon>Spermatophyta</taxon>
        <taxon>Magnoliopsida</taxon>
        <taxon>Liliopsida</taxon>
        <taxon>Asparagales</taxon>
        <taxon>Iridaceae</taxon>
        <taxon>Iridoideae</taxon>
        <taxon>Irideae</taxon>
        <taxon>Iris</taxon>
    </lineage>
</organism>
<dbReference type="EMBL" id="JANAVB010039017">
    <property type="protein sequence ID" value="KAJ6800302.1"/>
    <property type="molecule type" value="Genomic_DNA"/>
</dbReference>
<keyword evidence="2" id="KW-0675">Receptor</keyword>
<keyword evidence="2" id="KW-0418">Kinase</keyword>
<feature type="region of interest" description="Disordered" evidence="1">
    <location>
        <begin position="117"/>
        <end position="139"/>
    </location>
</feature>
<evidence type="ECO:0000313" key="3">
    <source>
        <dbReference type="EMBL" id="KAJ6824261.1"/>
    </source>
</evidence>
<gene>
    <name evidence="3" type="ORF">M6B38_103100</name>
    <name evidence="2" type="ORF">M6B38_203370</name>
</gene>
<name>A0AAX6E886_IRIPA</name>
<keyword evidence="2" id="KW-0808">Transferase</keyword>
<dbReference type="Proteomes" id="UP001140949">
    <property type="component" value="Unassembled WGS sequence"/>
</dbReference>
<keyword evidence="4" id="KW-1185">Reference proteome</keyword>
<dbReference type="GO" id="GO:0016301">
    <property type="term" value="F:kinase activity"/>
    <property type="evidence" value="ECO:0007669"/>
    <property type="project" value="UniProtKB-KW"/>
</dbReference>
<comment type="caution">
    <text evidence="2">The sequence shown here is derived from an EMBL/GenBank/DDBJ whole genome shotgun (WGS) entry which is preliminary data.</text>
</comment>
<dbReference type="EMBL" id="JANAVB010022397">
    <property type="protein sequence ID" value="KAJ6824261.1"/>
    <property type="molecule type" value="Genomic_DNA"/>
</dbReference>
<feature type="compositionally biased region" description="Low complexity" evidence="1">
    <location>
        <begin position="66"/>
        <end position="75"/>
    </location>
</feature>
<dbReference type="AlphaFoldDB" id="A0AAX6E886"/>
<sequence>MFVIVHRRANSSTPCPVLQPPVSRPTTSIHGRPPPSRIWNTLPPQSPLPLQPPSSSSLRLPHRRLPTGTISTPTTTNIIHHTVPIGLALRPSLPHPSPHTSPSPPLLQTIATAIINPTSPQPQRSSPHTNHTKTETQLT</sequence>
<evidence type="ECO:0000313" key="4">
    <source>
        <dbReference type="Proteomes" id="UP001140949"/>
    </source>
</evidence>